<proteinExistence type="predicted"/>
<evidence type="ECO:0000256" key="8">
    <source>
        <dbReference type="ARBA" id="ARBA00022833"/>
    </source>
</evidence>
<feature type="compositionally biased region" description="Basic and acidic residues" evidence="10">
    <location>
        <begin position="9"/>
        <end position="24"/>
    </location>
</feature>
<reference evidence="12" key="1">
    <citation type="submission" date="2021-01" db="EMBL/GenBank/DDBJ databases">
        <authorList>
            <person name="Corre E."/>
            <person name="Pelletier E."/>
            <person name="Niang G."/>
            <person name="Scheremetjew M."/>
            <person name="Finn R."/>
            <person name="Kale V."/>
            <person name="Holt S."/>
            <person name="Cochrane G."/>
            <person name="Meng A."/>
            <person name="Brown T."/>
            <person name="Cohen L."/>
        </authorList>
    </citation>
    <scope>NUCLEOTIDE SEQUENCE</scope>
    <source>
        <strain evidence="12">CCMP3278</strain>
    </source>
</reference>
<dbReference type="PROSITE" id="PS50089">
    <property type="entry name" value="ZF_RING_2"/>
    <property type="match status" value="1"/>
</dbReference>
<keyword evidence="8" id="KW-0862">Zinc</keyword>
<dbReference type="InterPro" id="IPR013083">
    <property type="entry name" value="Znf_RING/FYVE/PHD"/>
</dbReference>
<evidence type="ECO:0000256" key="10">
    <source>
        <dbReference type="SAM" id="MobiDB-lite"/>
    </source>
</evidence>
<evidence type="ECO:0000256" key="4">
    <source>
        <dbReference type="ARBA" id="ARBA00022679"/>
    </source>
</evidence>
<evidence type="ECO:0000259" key="11">
    <source>
        <dbReference type="PROSITE" id="PS50089"/>
    </source>
</evidence>
<keyword evidence="6 9" id="KW-0863">Zinc-finger</keyword>
<feature type="domain" description="RING-type" evidence="11">
    <location>
        <begin position="77"/>
        <end position="117"/>
    </location>
</feature>
<comment type="pathway">
    <text evidence="2">Protein modification; protein ubiquitination.</text>
</comment>
<evidence type="ECO:0000256" key="1">
    <source>
        <dbReference type="ARBA" id="ARBA00000900"/>
    </source>
</evidence>
<keyword evidence="4" id="KW-0808">Transferase</keyword>
<evidence type="ECO:0000256" key="3">
    <source>
        <dbReference type="ARBA" id="ARBA00012483"/>
    </source>
</evidence>
<protein>
    <recommendedName>
        <fullName evidence="3">RING-type E3 ubiquitin transferase</fullName>
        <ecNumber evidence="3">2.3.2.27</ecNumber>
    </recommendedName>
</protein>
<evidence type="ECO:0000256" key="9">
    <source>
        <dbReference type="PROSITE-ProRule" id="PRU00175"/>
    </source>
</evidence>
<gene>
    <name evidence="12" type="ORF">TOLI1172_LOCUS8439</name>
</gene>
<feature type="region of interest" description="Disordered" evidence="10">
    <location>
        <begin position="1"/>
        <end position="62"/>
    </location>
</feature>
<dbReference type="InterPro" id="IPR001841">
    <property type="entry name" value="Znf_RING"/>
</dbReference>
<evidence type="ECO:0000256" key="2">
    <source>
        <dbReference type="ARBA" id="ARBA00004906"/>
    </source>
</evidence>
<sequence>MGQCCGTDSRSESDEQYSRTDRRPGSSTHSSTYDPKSMPKQHIGFEEGTPSPPLPPPLVPDSKAVYDLLEGEHEEVCPTCLEEYTNENPRMTSMCQHTFHLACIYEWLERSPYCPICAKKMMFADGSEMVEGKLPVEERMTGDVSSV</sequence>
<evidence type="ECO:0000256" key="7">
    <source>
        <dbReference type="ARBA" id="ARBA00022786"/>
    </source>
</evidence>
<dbReference type="GO" id="GO:0061630">
    <property type="term" value="F:ubiquitin protein ligase activity"/>
    <property type="evidence" value="ECO:0007669"/>
    <property type="project" value="UniProtKB-EC"/>
</dbReference>
<evidence type="ECO:0000256" key="5">
    <source>
        <dbReference type="ARBA" id="ARBA00022723"/>
    </source>
</evidence>
<keyword evidence="5" id="KW-0479">Metal-binding</keyword>
<dbReference type="SUPFAM" id="SSF57850">
    <property type="entry name" value="RING/U-box"/>
    <property type="match status" value="1"/>
</dbReference>
<feature type="compositionally biased region" description="Pro residues" evidence="10">
    <location>
        <begin position="50"/>
        <end position="59"/>
    </location>
</feature>
<dbReference type="EC" id="2.3.2.27" evidence="3"/>
<dbReference type="AlphaFoldDB" id="A0A7S1ETP9"/>
<name>A0A7S1ETP9_9RHOD</name>
<dbReference type="Gene3D" id="3.30.40.10">
    <property type="entry name" value="Zinc/RING finger domain, C3HC4 (zinc finger)"/>
    <property type="match status" value="1"/>
</dbReference>
<comment type="catalytic activity">
    <reaction evidence="1">
        <text>S-ubiquitinyl-[E2 ubiquitin-conjugating enzyme]-L-cysteine + [acceptor protein]-L-lysine = [E2 ubiquitin-conjugating enzyme]-L-cysteine + N(6)-ubiquitinyl-[acceptor protein]-L-lysine.</text>
        <dbReference type="EC" id="2.3.2.27"/>
    </reaction>
</comment>
<evidence type="ECO:0000313" key="12">
    <source>
        <dbReference type="EMBL" id="CAD8824040.1"/>
    </source>
</evidence>
<dbReference type="SMART" id="SM00184">
    <property type="entry name" value="RING"/>
    <property type="match status" value="1"/>
</dbReference>
<accession>A0A7S1ETP9</accession>
<dbReference type="PANTHER" id="PTHR46463">
    <property type="entry name" value="ZINC FINGER, RING/FYVE/PHD-TYPE"/>
    <property type="match status" value="1"/>
</dbReference>
<dbReference type="Pfam" id="PF12678">
    <property type="entry name" value="zf-rbx1"/>
    <property type="match status" value="1"/>
</dbReference>
<dbReference type="InterPro" id="IPR024766">
    <property type="entry name" value="Znf_RING_H2"/>
</dbReference>
<organism evidence="12">
    <name type="scientific">Timspurckia oligopyrenoides</name>
    <dbReference type="NCBI Taxonomy" id="708627"/>
    <lineage>
        <taxon>Eukaryota</taxon>
        <taxon>Rhodophyta</taxon>
        <taxon>Bangiophyceae</taxon>
        <taxon>Porphyridiales</taxon>
        <taxon>Porphyridiaceae</taxon>
        <taxon>Timspurckia</taxon>
    </lineage>
</organism>
<evidence type="ECO:0000256" key="6">
    <source>
        <dbReference type="ARBA" id="ARBA00022771"/>
    </source>
</evidence>
<keyword evidence="7" id="KW-0833">Ubl conjugation pathway</keyword>
<dbReference type="PANTHER" id="PTHR46463:SF10">
    <property type="entry name" value="OS01G0926200 PROTEIN"/>
    <property type="match status" value="1"/>
</dbReference>
<dbReference type="GO" id="GO:0008270">
    <property type="term" value="F:zinc ion binding"/>
    <property type="evidence" value="ECO:0007669"/>
    <property type="project" value="UniProtKB-KW"/>
</dbReference>
<dbReference type="EMBL" id="HBFP01011676">
    <property type="protein sequence ID" value="CAD8824040.1"/>
    <property type="molecule type" value="Transcribed_RNA"/>
</dbReference>
<feature type="compositionally biased region" description="Polar residues" evidence="10">
    <location>
        <begin position="25"/>
        <end position="34"/>
    </location>
</feature>